<accession>A0AAI9XU88</accession>
<dbReference type="SUPFAM" id="SSF81383">
    <property type="entry name" value="F-box domain"/>
    <property type="match status" value="1"/>
</dbReference>
<keyword evidence="4" id="KW-1185">Reference proteome</keyword>
<dbReference type="Proteomes" id="UP001239795">
    <property type="component" value="Unassembled WGS sequence"/>
</dbReference>
<evidence type="ECO:0000259" key="2">
    <source>
        <dbReference type="PROSITE" id="PS50181"/>
    </source>
</evidence>
<organism evidence="3 4">
    <name type="scientific">Colletotrichum melonis</name>
    <dbReference type="NCBI Taxonomy" id="1209925"/>
    <lineage>
        <taxon>Eukaryota</taxon>
        <taxon>Fungi</taxon>
        <taxon>Dikarya</taxon>
        <taxon>Ascomycota</taxon>
        <taxon>Pezizomycotina</taxon>
        <taxon>Sordariomycetes</taxon>
        <taxon>Hypocreomycetidae</taxon>
        <taxon>Glomerellales</taxon>
        <taxon>Glomerellaceae</taxon>
        <taxon>Colletotrichum</taxon>
        <taxon>Colletotrichum acutatum species complex</taxon>
    </lineage>
</organism>
<gene>
    <name evidence="3" type="ORF">CMEL01_12767</name>
</gene>
<feature type="compositionally biased region" description="Polar residues" evidence="1">
    <location>
        <begin position="113"/>
        <end position="126"/>
    </location>
</feature>
<feature type="region of interest" description="Disordered" evidence="1">
    <location>
        <begin position="39"/>
        <end position="128"/>
    </location>
</feature>
<name>A0AAI9XU88_9PEZI</name>
<dbReference type="EMBL" id="MLGG01000006">
    <property type="protein sequence ID" value="KAK1464006.1"/>
    <property type="molecule type" value="Genomic_DNA"/>
</dbReference>
<dbReference type="InterPro" id="IPR001810">
    <property type="entry name" value="F-box_dom"/>
</dbReference>
<protein>
    <recommendedName>
        <fullName evidence="2">F-box domain-containing protein</fullName>
    </recommendedName>
</protein>
<dbReference type="PROSITE" id="PS50181">
    <property type="entry name" value="FBOX"/>
    <property type="match status" value="1"/>
</dbReference>
<feature type="domain" description="F-box" evidence="2">
    <location>
        <begin position="135"/>
        <end position="180"/>
    </location>
</feature>
<evidence type="ECO:0000256" key="1">
    <source>
        <dbReference type="SAM" id="MobiDB-lite"/>
    </source>
</evidence>
<proteinExistence type="predicted"/>
<evidence type="ECO:0000313" key="4">
    <source>
        <dbReference type="Proteomes" id="UP001239795"/>
    </source>
</evidence>
<dbReference type="InterPro" id="IPR036047">
    <property type="entry name" value="F-box-like_dom_sf"/>
</dbReference>
<reference evidence="3 4" key="1">
    <citation type="submission" date="2016-10" db="EMBL/GenBank/DDBJ databases">
        <title>The genome sequence of Colletotrichum fioriniae PJ7.</title>
        <authorList>
            <person name="Baroncelli R."/>
        </authorList>
    </citation>
    <scope>NUCLEOTIDE SEQUENCE [LARGE SCALE GENOMIC DNA]</scope>
    <source>
        <strain evidence="3">Col 31</strain>
    </source>
</reference>
<feature type="compositionally biased region" description="Polar residues" evidence="1">
    <location>
        <begin position="39"/>
        <end position="49"/>
    </location>
</feature>
<comment type="caution">
    <text evidence="3">The sequence shown here is derived from an EMBL/GenBank/DDBJ whole genome shotgun (WGS) entry which is preliminary data.</text>
</comment>
<dbReference type="Gene3D" id="1.20.1280.50">
    <property type="match status" value="1"/>
</dbReference>
<dbReference type="AlphaFoldDB" id="A0AAI9XU88"/>
<evidence type="ECO:0000313" key="3">
    <source>
        <dbReference type="EMBL" id="KAK1464006.1"/>
    </source>
</evidence>
<feature type="compositionally biased region" description="Basic and acidic residues" evidence="1">
    <location>
        <begin position="92"/>
        <end position="112"/>
    </location>
</feature>
<sequence>MGFFCLPFVGLYGLVKDSVERWMSRKPMKFSTETTNCCTLPSGAKYSSQPEKDEPQEAPKVANQTNTPSIKTTGSHIVSPRVNSSRQVALREGQKTPKVSDHIRISQIERTETQPITPSGGPSSWENKFDRNLRRSPLMRLPDELLLLIMQTLATVDIYMLRQVSFTFWRIYQDKTFAEFHCLKKDDRRQECGQWKLYFASPVQLGGRRPTSTDRAGSKYDPNDMVSFTPRYAPRVMLKTCVPSQPWDGNEVYKHSLGFHWCLPVSHVTEKEQVTDIGLYQELRALGQEYGDLLCPHVTYDDGQLLRPFDPRSCSCLETDSRAGAAFGAKTPVEGCEFESWSCKALTRENERDKTMFIPFGTENCHKVECRGCDTTYQWHRFDAHVF</sequence>
<feature type="compositionally biased region" description="Polar residues" evidence="1">
    <location>
        <begin position="62"/>
        <end position="87"/>
    </location>
</feature>